<name>A0A9Q3HJ75_9BASI</name>
<evidence type="ECO:0000313" key="3">
    <source>
        <dbReference type="EMBL" id="MBW0507371.1"/>
    </source>
</evidence>
<dbReference type="Pfam" id="PF25278">
    <property type="entry name" value="DUF7872"/>
    <property type="match status" value="2"/>
</dbReference>
<dbReference type="OrthoDB" id="2504613at2759"/>
<evidence type="ECO:0000256" key="1">
    <source>
        <dbReference type="SAM" id="Phobius"/>
    </source>
</evidence>
<keyword evidence="4" id="KW-1185">Reference proteome</keyword>
<protein>
    <recommendedName>
        <fullName evidence="2">DUF7872 domain-containing protein</fullName>
    </recommendedName>
</protein>
<keyword evidence="1" id="KW-0812">Transmembrane</keyword>
<comment type="caution">
    <text evidence="3">The sequence shown here is derived from an EMBL/GenBank/DDBJ whole genome shotgun (WGS) entry which is preliminary data.</text>
</comment>
<sequence>MSFNTNNSSSNIYSDFRVSIANKLSMSLLILSLLASSAFTQVPQKFERRQIAGNADADCSGYELNRGTWAELGIDNYLRHYPHGQNMSLFEYTHSLNVFNFDCGIKKFCMAGQLCHPIRGRDWVVLSAVQEWNFYINSLYDAVGSAMAEVQETSAAMIADFLPDFQEKKALMFLTIGLLSLTGVVLLSFAAVVIIPMLWAFIVAAWTFTGWGLSTAGAGIAAGWVWMTSLGAETTVGAVEATEVAATAAGSAGAAAAGEAAADEAAAAALSTEQAALVQGEAAAAAVPAGTAAVPAGAAVAPAEAAVAPAEAAAAPAGAAAAPAAQAAGAPLVRRGLFRRDHRKIPEDKFSVWAALNTNLRQAQNHLQSIISVSARLTLYSPISSQNGLYGVLQNGTFLSDHPPKATLMDNARESIQLGALAQFFKLLNMVFVIDPAPCKQEGPTTPLKNPEAVHFCSSAGVKTSLAMIKNKEIDYKIRNGRLLFAKYSYSTDYLYQMAADCQSQRESRNLPPANGTLVLANQPSSFLQNSVMNGNTANNGTLINGVNGFSDKVHNGTQNKSNSTAPNSNSTILLPDGSTLCKFPVPICDLRKPEIKDKISSGMSPAKACREVLQLPKLD</sequence>
<gene>
    <name evidence="3" type="ORF">O181_047086</name>
</gene>
<feature type="domain" description="DUF7872" evidence="2">
    <location>
        <begin position="562"/>
        <end position="617"/>
    </location>
</feature>
<organism evidence="3 4">
    <name type="scientific">Austropuccinia psidii MF-1</name>
    <dbReference type="NCBI Taxonomy" id="1389203"/>
    <lineage>
        <taxon>Eukaryota</taxon>
        <taxon>Fungi</taxon>
        <taxon>Dikarya</taxon>
        <taxon>Basidiomycota</taxon>
        <taxon>Pucciniomycotina</taxon>
        <taxon>Pucciniomycetes</taxon>
        <taxon>Pucciniales</taxon>
        <taxon>Sphaerophragmiaceae</taxon>
        <taxon>Austropuccinia</taxon>
    </lineage>
</organism>
<dbReference type="AlphaFoldDB" id="A0A9Q3HJ75"/>
<proteinExistence type="predicted"/>
<feature type="transmembrane region" description="Helical" evidence="1">
    <location>
        <begin position="208"/>
        <end position="227"/>
    </location>
</feature>
<evidence type="ECO:0000313" key="4">
    <source>
        <dbReference type="Proteomes" id="UP000765509"/>
    </source>
</evidence>
<evidence type="ECO:0000259" key="2">
    <source>
        <dbReference type="Pfam" id="PF25278"/>
    </source>
</evidence>
<dbReference type="InterPro" id="IPR057194">
    <property type="entry name" value="DUF7872"/>
</dbReference>
<dbReference type="PANTHER" id="PTHR33339:SF1">
    <property type="entry name" value="LYSM DOMAIN-CONTAINING PROTEIN"/>
    <property type="match status" value="1"/>
</dbReference>
<keyword evidence="1" id="KW-1133">Transmembrane helix</keyword>
<feature type="domain" description="DUF7872" evidence="2">
    <location>
        <begin position="347"/>
        <end position="518"/>
    </location>
</feature>
<keyword evidence="1" id="KW-0472">Membrane</keyword>
<accession>A0A9Q3HJ75</accession>
<feature type="transmembrane region" description="Helical" evidence="1">
    <location>
        <begin position="171"/>
        <end position="202"/>
    </location>
</feature>
<dbReference type="EMBL" id="AVOT02019665">
    <property type="protein sequence ID" value="MBW0507371.1"/>
    <property type="molecule type" value="Genomic_DNA"/>
</dbReference>
<dbReference type="Proteomes" id="UP000765509">
    <property type="component" value="Unassembled WGS sequence"/>
</dbReference>
<reference evidence="3" key="1">
    <citation type="submission" date="2021-03" db="EMBL/GenBank/DDBJ databases">
        <title>Draft genome sequence of rust myrtle Austropuccinia psidii MF-1, a brazilian biotype.</title>
        <authorList>
            <person name="Quecine M.C."/>
            <person name="Pachon D.M.R."/>
            <person name="Bonatelli M.L."/>
            <person name="Correr F.H."/>
            <person name="Franceschini L.M."/>
            <person name="Leite T.F."/>
            <person name="Margarido G.R.A."/>
            <person name="Almeida C.A."/>
            <person name="Ferrarezi J.A."/>
            <person name="Labate C.A."/>
        </authorList>
    </citation>
    <scope>NUCLEOTIDE SEQUENCE</scope>
    <source>
        <strain evidence="3">MF-1</strain>
    </source>
</reference>
<dbReference type="PANTHER" id="PTHR33339">
    <property type="entry name" value="LYSM DOMAIN-CONTAINING PROTEIN"/>
    <property type="match status" value="1"/>
</dbReference>